<feature type="transmembrane region" description="Helical" evidence="8">
    <location>
        <begin position="7"/>
        <end position="26"/>
    </location>
</feature>
<organism evidence="10 11">
    <name type="scientific">Mangrovibacillus cuniculi</name>
    <dbReference type="NCBI Taxonomy" id="2593652"/>
    <lineage>
        <taxon>Bacteria</taxon>
        <taxon>Bacillati</taxon>
        <taxon>Bacillota</taxon>
        <taxon>Bacilli</taxon>
        <taxon>Bacillales</taxon>
        <taxon>Bacillaceae</taxon>
        <taxon>Mangrovibacillus</taxon>
    </lineage>
</organism>
<dbReference type="AlphaFoldDB" id="A0A7S8CC29"/>
<keyword evidence="11" id="KW-1185">Reference proteome</keyword>
<keyword evidence="7 8" id="KW-0472">Membrane</keyword>
<dbReference type="InterPro" id="IPR004626">
    <property type="entry name" value="RarD"/>
</dbReference>
<evidence type="ECO:0000313" key="11">
    <source>
        <dbReference type="Proteomes" id="UP000593626"/>
    </source>
</evidence>
<name>A0A7S8CC29_9BACI</name>
<feature type="transmembrane region" description="Helical" evidence="8">
    <location>
        <begin position="76"/>
        <end position="95"/>
    </location>
</feature>
<accession>A0A7S8CC29</accession>
<dbReference type="NCBIfam" id="TIGR00688">
    <property type="entry name" value="rarD"/>
    <property type="match status" value="1"/>
</dbReference>
<keyword evidence="3" id="KW-0813">Transport</keyword>
<evidence type="ECO:0000256" key="1">
    <source>
        <dbReference type="ARBA" id="ARBA00004651"/>
    </source>
</evidence>
<proteinExistence type="inferred from homology"/>
<dbReference type="RefSeq" id="WP_239671899.1">
    <property type="nucleotide sequence ID" value="NZ_CP049742.1"/>
</dbReference>
<reference evidence="10 11" key="1">
    <citation type="submission" date="2019-07" db="EMBL/GenBank/DDBJ databases">
        <title>Genome sequence of 2 isolates from Red Sea Mangroves.</title>
        <authorList>
            <person name="Sefrji F."/>
            <person name="Michoud G."/>
            <person name="Merlino G."/>
            <person name="Daffonchio D."/>
        </authorList>
    </citation>
    <scope>NUCLEOTIDE SEQUENCE [LARGE SCALE GENOMIC DNA]</scope>
    <source>
        <strain evidence="10 11">R1DC41</strain>
    </source>
</reference>
<dbReference type="SUPFAM" id="SSF103481">
    <property type="entry name" value="Multidrug resistance efflux transporter EmrE"/>
    <property type="match status" value="2"/>
</dbReference>
<dbReference type="KEGG" id="mcui:G8O30_09750"/>
<dbReference type="GO" id="GO:0005886">
    <property type="term" value="C:plasma membrane"/>
    <property type="evidence" value="ECO:0007669"/>
    <property type="project" value="UniProtKB-SubCell"/>
</dbReference>
<sequence length="305" mass="34060">MKNQEQTGIVFAAVAYILWGALPIYWKLVDHVGSFEILMHRVFWSFWFMLLLLFIMKKHRTFVKTLKLMKTHPKQLLALSAASIIVTSNWFLYIWAVNTDQMVEASLGYYINPLVSVILGVTILKEKLSKPAILSFILAAVGVSILTFSYGVFPWVAFTLAITFGVYGLVKKMVKVDAEIGMALETLTLMPIALAFLVYFAGSGQGAFGTDTLITTLILMGAGAVTATPLLLFTKGAQRIPLYMIGFLQYIAPTLMLILGIFVYKETFTPAHFIAFTFIWLALSVLTVGRTKWFKRKTKTPVQAA</sequence>
<feature type="transmembrane region" description="Helical" evidence="8">
    <location>
        <begin position="153"/>
        <end position="170"/>
    </location>
</feature>
<keyword evidence="5 8" id="KW-0812">Transmembrane</keyword>
<evidence type="ECO:0000256" key="7">
    <source>
        <dbReference type="ARBA" id="ARBA00023136"/>
    </source>
</evidence>
<evidence type="ECO:0000256" key="8">
    <source>
        <dbReference type="SAM" id="Phobius"/>
    </source>
</evidence>
<feature type="transmembrane region" description="Helical" evidence="8">
    <location>
        <begin position="38"/>
        <end position="55"/>
    </location>
</feature>
<comment type="similarity">
    <text evidence="2">Belongs to the EamA transporter family.</text>
</comment>
<feature type="transmembrane region" description="Helical" evidence="8">
    <location>
        <begin position="213"/>
        <end position="233"/>
    </location>
</feature>
<evidence type="ECO:0000256" key="3">
    <source>
        <dbReference type="ARBA" id="ARBA00022448"/>
    </source>
</evidence>
<dbReference type="InterPro" id="IPR037185">
    <property type="entry name" value="EmrE-like"/>
</dbReference>
<evidence type="ECO:0000256" key="6">
    <source>
        <dbReference type="ARBA" id="ARBA00022989"/>
    </source>
</evidence>
<evidence type="ECO:0000256" key="4">
    <source>
        <dbReference type="ARBA" id="ARBA00022475"/>
    </source>
</evidence>
<feature type="transmembrane region" description="Helical" evidence="8">
    <location>
        <begin position="240"/>
        <end position="264"/>
    </location>
</feature>
<gene>
    <name evidence="10" type="primary">rarD</name>
    <name evidence="10" type="ORF">G8O30_09750</name>
</gene>
<dbReference type="Pfam" id="PF00892">
    <property type="entry name" value="EamA"/>
    <property type="match status" value="1"/>
</dbReference>
<protein>
    <submittedName>
        <fullName evidence="10">EamA family transporter RarD</fullName>
    </submittedName>
</protein>
<feature type="domain" description="EamA" evidence="9">
    <location>
        <begin position="7"/>
        <end position="147"/>
    </location>
</feature>
<evidence type="ECO:0000259" key="9">
    <source>
        <dbReference type="Pfam" id="PF00892"/>
    </source>
</evidence>
<feature type="transmembrane region" description="Helical" evidence="8">
    <location>
        <begin position="107"/>
        <end position="124"/>
    </location>
</feature>
<feature type="transmembrane region" description="Helical" evidence="8">
    <location>
        <begin position="182"/>
        <end position="201"/>
    </location>
</feature>
<dbReference type="PANTHER" id="PTHR22911:SF137">
    <property type="entry name" value="SOLUTE CARRIER FAMILY 35 MEMBER G2-RELATED"/>
    <property type="match status" value="1"/>
</dbReference>
<dbReference type="InterPro" id="IPR000620">
    <property type="entry name" value="EamA_dom"/>
</dbReference>
<keyword evidence="4" id="KW-1003">Cell membrane</keyword>
<feature type="transmembrane region" description="Helical" evidence="8">
    <location>
        <begin position="270"/>
        <end position="289"/>
    </location>
</feature>
<dbReference type="Proteomes" id="UP000593626">
    <property type="component" value="Chromosome"/>
</dbReference>
<dbReference type="PANTHER" id="PTHR22911">
    <property type="entry name" value="ACYL-MALONYL CONDENSING ENZYME-RELATED"/>
    <property type="match status" value="1"/>
</dbReference>
<evidence type="ECO:0000256" key="5">
    <source>
        <dbReference type="ARBA" id="ARBA00022692"/>
    </source>
</evidence>
<dbReference type="EMBL" id="CP049742">
    <property type="protein sequence ID" value="QPC47234.1"/>
    <property type="molecule type" value="Genomic_DNA"/>
</dbReference>
<evidence type="ECO:0000256" key="2">
    <source>
        <dbReference type="ARBA" id="ARBA00007362"/>
    </source>
</evidence>
<comment type="subcellular location">
    <subcellularLocation>
        <location evidence="1">Cell membrane</location>
        <topology evidence="1">Multi-pass membrane protein</topology>
    </subcellularLocation>
</comment>
<keyword evidence="6 8" id="KW-1133">Transmembrane helix</keyword>
<evidence type="ECO:0000313" key="10">
    <source>
        <dbReference type="EMBL" id="QPC47234.1"/>
    </source>
</evidence>
<feature type="transmembrane region" description="Helical" evidence="8">
    <location>
        <begin position="131"/>
        <end position="147"/>
    </location>
</feature>